<evidence type="ECO:0000313" key="5">
    <source>
        <dbReference type="EMBL" id="MBL4917119.1"/>
    </source>
</evidence>
<organism evidence="5 6">
    <name type="scientific">Szabonella alba</name>
    <dbReference type="NCBI Taxonomy" id="2804194"/>
    <lineage>
        <taxon>Bacteria</taxon>
        <taxon>Pseudomonadati</taxon>
        <taxon>Pseudomonadota</taxon>
        <taxon>Alphaproteobacteria</taxon>
        <taxon>Rhodobacterales</taxon>
        <taxon>Paracoccaceae</taxon>
        <taxon>Szabonella</taxon>
    </lineage>
</organism>
<dbReference type="GO" id="GO:0015074">
    <property type="term" value="P:DNA integration"/>
    <property type="evidence" value="ECO:0007669"/>
    <property type="project" value="UniProtKB-KW"/>
</dbReference>
<dbReference type="InterPro" id="IPR010998">
    <property type="entry name" value="Integrase_recombinase_N"/>
</dbReference>
<sequence>MTIQKRGQTFYLRKRVPQRYNRVEDRDMIFLSLHTDSESVASIKATKIWADMIEACEAKMPKPSSAWRPPAIWPRSAASASSPPIRSPACPVDEIVERVEKSLKPSGRVDRLEAEALLGGAKPPRLTVSRALERYWTVAKVKTLGKTEDQIRRWENPRKKAVANFIEVIGDISLDEITTRDLFKLREWWVEKMGDDGLSANSANKDFVHLTSILRDVCRSKEI</sequence>
<evidence type="ECO:0000256" key="3">
    <source>
        <dbReference type="PROSITE-ProRule" id="PRU01248"/>
    </source>
</evidence>
<protein>
    <recommendedName>
        <fullName evidence="4">Core-binding (CB) domain-containing protein</fullName>
    </recommendedName>
</protein>
<keyword evidence="1" id="KW-0229">DNA integration</keyword>
<reference evidence="5" key="1">
    <citation type="submission" date="2021-01" db="EMBL/GenBank/DDBJ databases">
        <title>Tabrizicola alba sp. nov. a motile alkaliphilic bacterium isolated from a soda lake.</title>
        <authorList>
            <person name="Szuroczki S."/>
            <person name="Abbaszade G."/>
            <person name="Schumann P."/>
            <person name="Toth E."/>
        </authorList>
    </citation>
    <scope>NUCLEOTIDE SEQUENCE</scope>
    <source>
        <strain evidence="5">DMG-N-6</strain>
    </source>
</reference>
<evidence type="ECO:0000256" key="2">
    <source>
        <dbReference type="ARBA" id="ARBA00023125"/>
    </source>
</evidence>
<proteinExistence type="predicted"/>
<dbReference type="SUPFAM" id="SSF56349">
    <property type="entry name" value="DNA breaking-rejoining enzymes"/>
    <property type="match status" value="1"/>
</dbReference>
<evidence type="ECO:0000256" key="1">
    <source>
        <dbReference type="ARBA" id="ARBA00022908"/>
    </source>
</evidence>
<dbReference type="GO" id="GO:0003677">
    <property type="term" value="F:DNA binding"/>
    <property type="evidence" value="ECO:0007669"/>
    <property type="project" value="UniProtKB-UniRule"/>
</dbReference>
<comment type="caution">
    <text evidence="5">The sequence shown here is derived from an EMBL/GenBank/DDBJ whole genome shotgun (WGS) entry which is preliminary data.</text>
</comment>
<dbReference type="PROSITE" id="PS51900">
    <property type="entry name" value="CB"/>
    <property type="match status" value="1"/>
</dbReference>
<gene>
    <name evidence="5" type="ORF">JL811_07775</name>
</gene>
<dbReference type="Proteomes" id="UP000648908">
    <property type="component" value="Unassembled WGS sequence"/>
</dbReference>
<dbReference type="InterPro" id="IPR011010">
    <property type="entry name" value="DNA_brk_join_enz"/>
</dbReference>
<name>A0A8K0Y293_9RHOB</name>
<evidence type="ECO:0000313" key="6">
    <source>
        <dbReference type="Proteomes" id="UP000648908"/>
    </source>
</evidence>
<keyword evidence="2 3" id="KW-0238">DNA-binding</keyword>
<dbReference type="Gene3D" id="1.10.150.130">
    <property type="match status" value="1"/>
</dbReference>
<keyword evidence="6" id="KW-1185">Reference proteome</keyword>
<feature type="domain" description="Core-binding (CB)" evidence="4">
    <location>
        <begin position="126"/>
        <end position="218"/>
    </location>
</feature>
<evidence type="ECO:0000259" key="4">
    <source>
        <dbReference type="PROSITE" id="PS51900"/>
    </source>
</evidence>
<accession>A0A8K0Y293</accession>
<dbReference type="EMBL" id="JAESVN010000003">
    <property type="protein sequence ID" value="MBL4917119.1"/>
    <property type="molecule type" value="Genomic_DNA"/>
</dbReference>
<dbReference type="InterPro" id="IPR044068">
    <property type="entry name" value="CB"/>
</dbReference>
<dbReference type="AlphaFoldDB" id="A0A8K0Y293"/>
<dbReference type="RefSeq" id="WP_202687955.1">
    <property type="nucleotide sequence ID" value="NZ_JAESVN010000003.1"/>
</dbReference>